<feature type="transmembrane region" description="Helical" evidence="1">
    <location>
        <begin position="349"/>
        <end position="367"/>
    </location>
</feature>
<evidence type="ECO:0008006" key="4">
    <source>
        <dbReference type="Google" id="ProtNLM"/>
    </source>
</evidence>
<reference evidence="2 3" key="1">
    <citation type="journal article" date="2025" name="Anaerobe">
        <title>Description of Anaerococcus kampingiae sp. nov., Anaerococcus groningensis sp. nov., Anaerococcus martiniensis sp. nov., and Anaerococcus cruorum sp. nov., isolated from human clinical specimens.</title>
        <authorList>
            <person name="Boiten K.E."/>
            <person name="Meijer J."/>
            <person name="van Wezel E.M."/>
            <person name="Veloo A.C.M."/>
        </authorList>
    </citation>
    <scope>NUCLEOTIDE SEQUENCE [LARGE SCALE GENOMIC DNA]</scope>
    <source>
        <strain evidence="2 3">ENR1039</strain>
    </source>
</reference>
<feature type="transmembrane region" description="Helical" evidence="1">
    <location>
        <begin position="133"/>
        <end position="150"/>
    </location>
</feature>
<dbReference type="InterPro" id="IPR038377">
    <property type="entry name" value="Na/Glc_symporter_sf"/>
</dbReference>
<dbReference type="EMBL" id="JBGMEH010000002">
    <property type="protein sequence ID" value="MFO3715648.1"/>
    <property type="molecule type" value="Genomic_DNA"/>
</dbReference>
<feature type="transmembrane region" description="Helical" evidence="1">
    <location>
        <begin position="326"/>
        <end position="343"/>
    </location>
</feature>
<dbReference type="PANTHER" id="PTHR37814:SF1">
    <property type="entry name" value="MEMBRANE PROTEIN"/>
    <property type="match status" value="1"/>
</dbReference>
<feature type="transmembrane region" description="Helical" evidence="1">
    <location>
        <begin position="157"/>
        <end position="177"/>
    </location>
</feature>
<feature type="transmembrane region" description="Helical" evidence="1">
    <location>
        <begin position="206"/>
        <end position="229"/>
    </location>
</feature>
<organism evidence="2 3">
    <name type="scientific">Anaerococcus cruorum</name>
    <dbReference type="NCBI Taxonomy" id="3115617"/>
    <lineage>
        <taxon>Bacteria</taxon>
        <taxon>Bacillati</taxon>
        <taxon>Bacillota</taxon>
        <taxon>Tissierellia</taxon>
        <taxon>Tissierellales</taxon>
        <taxon>Peptoniphilaceae</taxon>
        <taxon>Anaerococcus</taxon>
    </lineage>
</organism>
<feature type="transmembrane region" description="Helical" evidence="1">
    <location>
        <begin position="286"/>
        <end position="314"/>
    </location>
</feature>
<evidence type="ECO:0000313" key="2">
    <source>
        <dbReference type="EMBL" id="MFO3715648.1"/>
    </source>
</evidence>
<dbReference type="Gene3D" id="1.20.1730.10">
    <property type="entry name" value="Sodium/glucose cotransporter"/>
    <property type="match status" value="1"/>
</dbReference>
<keyword evidence="1" id="KW-0812">Transmembrane</keyword>
<keyword evidence="3" id="KW-1185">Reference proteome</keyword>
<protein>
    <recommendedName>
        <fullName evidence="4">Branched-chain amino acid transport system carrier protein</fullName>
    </recommendedName>
</protein>
<accession>A0ABW9MV10</accession>
<name>A0ABW9MV10_9FIRM</name>
<dbReference type="InterPro" id="IPR038728">
    <property type="entry name" value="YkvI-like"/>
</dbReference>
<evidence type="ECO:0000256" key="1">
    <source>
        <dbReference type="SAM" id="Phobius"/>
    </source>
</evidence>
<feature type="transmembrane region" description="Helical" evidence="1">
    <location>
        <begin position="99"/>
        <end position="121"/>
    </location>
</feature>
<evidence type="ECO:0000313" key="3">
    <source>
        <dbReference type="Proteomes" id="UP001638015"/>
    </source>
</evidence>
<proteinExistence type="predicted"/>
<feature type="transmembrane region" description="Helical" evidence="1">
    <location>
        <begin position="241"/>
        <end position="266"/>
    </location>
</feature>
<comment type="caution">
    <text evidence="2">The sequence shown here is derived from an EMBL/GenBank/DDBJ whole genome shotgun (WGS) entry which is preliminary data.</text>
</comment>
<sequence>MDSKKVFESSNSNEKVSFRNVMRVAGAVIAFLIGSGFASGQEVFQFLTVYGYRGIIGSLVAMFVCSCVSGILMSFGYRTRNKENSSPYSHYLGKYFGQFMTYYTPFFAFLITIVMISGTGATLNQYFGLDPKIGTVAMTILITIIALLGLTRVVDVISLIGPFLIIFTLSIAFYTLATNPGNFSSADQALKNMNNLPYGAGNSRSYWVLASILFVAYNIVAGVPFMVELGSKEVTSNKEAWIGGIAGGVGLMAAAFALNLAMLGHVDELVGAEVPVITLAQKMGPWVSFIFVIILLAGIFSTSVPMLLTVTNALTKEDTKKSTKNILIVLVAFLALVGGQLPFGRLVGLVYPFTGYFGIAMIVLFIVKEFKERKEGNL</sequence>
<dbReference type="PANTHER" id="PTHR37814">
    <property type="entry name" value="CONSERVED MEMBRANE PROTEIN"/>
    <property type="match status" value="1"/>
</dbReference>
<gene>
    <name evidence="2" type="ORF">ACCQ40_02445</name>
</gene>
<dbReference type="RefSeq" id="WP_410032469.1">
    <property type="nucleotide sequence ID" value="NZ_JBGMEH010000002.1"/>
</dbReference>
<dbReference type="Proteomes" id="UP001638015">
    <property type="component" value="Unassembled WGS sequence"/>
</dbReference>
<feature type="transmembrane region" description="Helical" evidence="1">
    <location>
        <begin position="50"/>
        <end position="78"/>
    </location>
</feature>
<keyword evidence="1" id="KW-0472">Membrane</keyword>
<feature type="transmembrane region" description="Helical" evidence="1">
    <location>
        <begin position="21"/>
        <end position="38"/>
    </location>
</feature>
<keyword evidence="1" id="KW-1133">Transmembrane helix</keyword>